<keyword evidence="3" id="KW-1185">Reference proteome</keyword>
<name>A0ABT5I8N3_VOGIN</name>
<reference evidence="2 3" key="1">
    <citation type="submission" date="2023-01" db="EMBL/GenBank/DDBJ databases">
        <title>Novel species of the genus Vogesella isolated from rivers.</title>
        <authorList>
            <person name="Lu H."/>
        </authorList>
    </citation>
    <scope>NUCLEOTIDE SEQUENCE [LARGE SCALE GENOMIC DNA]</scope>
    <source>
        <strain evidence="2 3">SH7W</strain>
    </source>
</reference>
<evidence type="ECO:0000256" key="1">
    <source>
        <dbReference type="SAM" id="MobiDB-lite"/>
    </source>
</evidence>
<sequence>MNITIKSYQASIPAQVPAQEIPRSDNTTKSIAENTNSSTAATVSISSSAQARYIQSSATERQAAMSQGELKQLHSSTWSDIYNFSQLLGSKNYNKDDLLPQTDDPARLELGKKSLEYAISLHQSPPGNASNPFAGMARNDLSAVVYDDSGTYTMAERYAASAELRMQDEAYFSSLSAKLTNGGDNRDFFKSILDYFDDLPPVEKAAYPDGYRDSIDSLYQEQLDQWGPLALIKQATEEDTEKLSESIFKEGQSSQEMLQAVLEKAIGLSKAQ</sequence>
<feature type="compositionally biased region" description="Low complexity" evidence="1">
    <location>
        <begin position="30"/>
        <end position="43"/>
    </location>
</feature>
<comment type="caution">
    <text evidence="2">The sequence shown here is derived from an EMBL/GenBank/DDBJ whole genome shotgun (WGS) entry which is preliminary data.</text>
</comment>
<evidence type="ECO:0000313" key="3">
    <source>
        <dbReference type="Proteomes" id="UP001221566"/>
    </source>
</evidence>
<dbReference type="Proteomes" id="UP001221566">
    <property type="component" value="Unassembled WGS sequence"/>
</dbReference>
<accession>A0ABT5I8N3</accession>
<proteinExistence type="predicted"/>
<gene>
    <name evidence="2" type="ORF">PQU93_17090</name>
</gene>
<dbReference type="EMBL" id="JAQQKY010000014">
    <property type="protein sequence ID" value="MDC7692483.1"/>
    <property type="molecule type" value="Genomic_DNA"/>
</dbReference>
<dbReference type="RefSeq" id="WP_197731400.1">
    <property type="nucleotide sequence ID" value="NZ_JAQQKY010000014.1"/>
</dbReference>
<organism evidence="2 3">
    <name type="scientific">Vogesella indigofera</name>
    <name type="common">Pseudomonas indigofera</name>
    <dbReference type="NCBI Taxonomy" id="45465"/>
    <lineage>
        <taxon>Bacteria</taxon>
        <taxon>Pseudomonadati</taxon>
        <taxon>Pseudomonadota</taxon>
        <taxon>Betaproteobacteria</taxon>
        <taxon>Neisseriales</taxon>
        <taxon>Chromobacteriaceae</taxon>
        <taxon>Vogesella</taxon>
    </lineage>
</organism>
<feature type="region of interest" description="Disordered" evidence="1">
    <location>
        <begin position="19"/>
        <end position="43"/>
    </location>
</feature>
<protein>
    <submittedName>
        <fullName evidence="2">Uncharacterized protein</fullName>
    </submittedName>
</protein>
<dbReference type="GeneID" id="300416257"/>
<evidence type="ECO:0000313" key="2">
    <source>
        <dbReference type="EMBL" id="MDC7692483.1"/>
    </source>
</evidence>